<evidence type="ECO:0000259" key="1">
    <source>
        <dbReference type="Pfam" id="PF23305"/>
    </source>
</evidence>
<accession>A0A8H5ZXZ4</accession>
<organism evidence="2 3">
    <name type="scientific">Petromyces alliaceus</name>
    <name type="common">Aspergillus alliaceus</name>
    <dbReference type="NCBI Taxonomy" id="209559"/>
    <lineage>
        <taxon>Eukaryota</taxon>
        <taxon>Fungi</taxon>
        <taxon>Dikarya</taxon>
        <taxon>Ascomycota</taxon>
        <taxon>Pezizomycotina</taxon>
        <taxon>Eurotiomycetes</taxon>
        <taxon>Eurotiomycetidae</taxon>
        <taxon>Eurotiales</taxon>
        <taxon>Aspergillaceae</taxon>
        <taxon>Aspergillus</taxon>
        <taxon>Aspergillus subgen. Circumdati</taxon>
    </lineage>
</organism>
<dbReference type="PANTHER" id="PTHR39463:SF1">
    <property type="entry name" value="MEDUSA"/>
    <property type="match status" value="1"/>
</dbReference>
<gene>
    <name evidence="2" type="ORF">ETB97_005949</name>
</gene>
<dbReference type="GO" id="GO:0005634">
    <property type="term" value="C:nucleus"/>
    <property type="evidence" value="ECO:0007669"/>
    <property type="project" value="TreeGrafter"/>
</dbReference>
<proteinExistence type="predicted"/>
<dbReference type="EMBL" id="SPNV01000263">
    <property type="protein sequence ID" value="KAF5857334.1"/>
    <property type="molecule type" value="Genomic_DNA"/>
</dbReference>
<evidence type="ECO:0000313" key="2">
    <source>
        <dbReference type="EMBL" id="KAF5857334.1"/>
    </source>
</evidence>
<keyword evidence="3" id="KW-1185">Reference proteome</keyword>
<sequence>MGSAFTAQWDTMLNRDDGNCTWPRPLREPEFSQPEIISFFPDRGPQETLVFVGIRSTSMLVSDNTSFNLIFGSLWSNCTLTYLGFDANGHYYVLGANAPTIDITQYITLCVPLWLRLPGPLENTSSALYVGVFSYGGQTALSLSSEYGTQPGQDLICRASADAQQLLGETPFEPLTIDVESCIFGRPAALVTTINPLAYQVGTVDGHTTDTAPHHSQIGIAGELEDDALNASGDAIDAMASCPAVSMDTHTSATIDTHSAASVLRGGYIIPIMAVGWTKEETAGRRRIVRFLSLDRGIDHIHICMLPVAVYQDMPGSVCVSCIYWPALDECFITSADVLHLLQYFLQRNIPHPERSRIRQILARFLPRLISRFDTESCQFARMVRGFKNPRALAIRKDAKIFRWRDLELALITVLNRYAVEARFSVCMGDA</sequence>
<feature type="domain" description="DUF7082" evidence="1">
    <location>
        <begin position="273"/>
        <end position="414"/>
    </location>
</feature>
<dbReference type="InterPro" id="IPR055509">
    <property type="entry name" value="DUF7082"/>
</dbReference>
<dbReference type="AlphaFoldDB" id="A0A8H5ZXZ4"/>
<dbReference type="Pfam" id="PF23305">
    <property type="entry name" value="DUF7082"/>
    <property type="match status" value="1"/>
</dbReference>
<evidence type="ECO:0000313" key="3">
    <source>
        <dbReference type="Proteomes" id="UP000541154"/>
    </source>
</evidence>
<reference evidence="2 3" key="1">
    <citation type="submission" date="2019-04" db="EMBL/GenBank/DDBJ databases">
        <title>Aspergillus burnettii sp. nov., novel species from soil in southeast Queensland.</title>
        <authorList>
            <person name="Gilchrist C.L.M."/>
            <person name="Pitt J.I."/>
            <person name="Lange L."/>
            <person name="Lacey H.J."/>
            <person name="Vuong D."/>
            <person name="Midgley D.J."/>
            <person name="Greenfield P."/>
            <person name="Bradbury M."/>
            <person name="Lacey E."/>
            <person name="Busk P.K."/>
            <person name="Pilgaard B."/>
            <person name="Chooi Y.H."/>
            <person name="Piggott A.M."/>
        </authorList>
    </citation>
    <scope>NUCLEOTIDE SEQUENCE [LARGE SCALE GENOMIC DNA]</scope>
    <source>
        <strain evidence="2 3">FRR 5400</strain>
    </source>
</reference>
<dbReference type="Proteomes" id="UP000541154">
    <property type="component" value="Unassembled WGS sequence"/>
</dbReference>
<comment type="caution">
    <text evidence="2">The sequence shown here is derived from an EMBL/GenBank/DDBJ whole genome shotgun (WGS) entry which is preliminary data.</text>
</comment>
<protein>
    <recommendedName>
        <fullName evidence="1">DUF7082 domain-containing protein</fullName>
    </recommendedName>
</protein>
<dbReference type="PANTHER" id="PTHR39463">
    <property type="entry name" value="MEDUSA"/>
    <property type="match status" value="1"/>
</dbReference>
<name>A0A8H5ZXZ4_PETAA</name>